<evidence type="ECO:0000256" key="9">
    <source>
        <dbReference type="ARBA" id="ARBA00023004"/>
    </source>
</evidence>
<dbReference type="Pfam" id="PF00487">
    <property type="entry name" value="FA_desaturase"/>
    <property type="match status" value="1"/>
</dbReference>
<feature type="transmembrane region" description="Helical" evidence="13">
    <location>
        <begin position="63"/>
        <end position="81"/>
    </location>
</feature>
<evidence type="ECO:0000256" key="3">
    <source>
        <dbReference type="ARBA" id="ARBA00022475"/>
    </source>
</evidence>
<proteinExistence type="inferred from homology"/>
<keyword evidence="11 13" id="KW-0472">Membrane</keyword>
<keyword evidence="3" id="KW-1003">Cell membrane</keyword>
<feature type="region of interest" description="Disordered" evidence="12">
    <location>
        <begin position="1"/>
        <end position="24"/>
    </location>
</feature>
<evidence type="ECO:0000256" key="1">
    <source>
        <dbReference type="ARBA" id="ARBA00004429"/>
    </source>
</evidence>
<dbReference type="PANTHER" id="PTHR38674">
    <property type="entry name" value="ALKANE 1-MONOOXYGENASE 1"/>
    <property type="match status" value="1"/>
</dbReference>
<feature type="transmembrane region" description="Helical" evidence="13">
    <location>
        <begin position="102"/>
        <end position="124"/>
    </location>
</feature>
<feature type="transmembrane region" description="Helical" evidence="13">
    <location>
        <begin position="136"/>
        <end position="153"/>
    </location>
</feature>
<gene>
    <name evidence="15" type="ORF">ECRASSUSDP1_LOCUS12217</name>
</gene>
<dbReference type="GO" id="GO:0005886">
    <property type="term" value="C:plasma membrane"/>
    <property type="evidence" value="ECO:0007669"/>
    <property type="project" value="UniProtKB-SubCell"/>
</dbReference>
<evidence type="ECO:0000256" key="2">
    <source>
        <dbReference type="ARBA" id="ARBA00010823"/>
    </source>
</evidence>
<keyword evidence="6" id="KW-0479">Metal-binding</keyword>
<keyword evidence="10" id="KW-0503">Monooxygenase</keyword>
<dbReference type="GO" id="GO:0046872">
    <property type="term" value="F:metal ion binding"/>
    <property type="evidence" value="ECO:0007669"/>
    <property type="project" value="UniProtKB-KW"/>
</dbReference>
<keyword evidence="7 13" id="KW-1133">Transmembrane helix</keyword>
<reference evidence="15" key="1">
    <citation type="submission" date="2023-07" db="EMBL/GenBank/DDBJ databases">
        <authorList>
            <consortium name="AG Swart"/>
            <person name="Singh M."/>
            <person name="Singh A."/>
            <person name="Seah K."/>
            <person name="Emmerich C."/>
        </authorList>
    </citation>
    <scope>NUCLEOTIDE SEQUENCE</scope>
    <source>
        <strain evidence="15">DP1</strain>
    </source>
</reference>
<evidence type="ECO:0000256" key="7">
    <source>
        <dbReference type="ARBA" id="ARBA00022989"/>
    </source>
</evidence>
<evidence type="ECO:0000259" key="14">
    <source>
        <dbReference type="Pfam" id="PF00487"/>
    </source>
</evidence>
<feature type="transmembrane region" description="Helical" evidence="13">
    <location>
        <begin position="357"/>
        <end position="379"/>
    </location>
</feature>
<keyword evidence="16" id="KW-1185">Reference proteome</keyword>
<sequence>MNKQGLHRRKASVESGDTDDTDQAAPAITKKGKATWADILPYFNFVPYFVLLFYSWYFWNHSILIVLFLIYFIVPLVDAALPCDDYNLKNSQVKEFEKDNRFLIPLYLYWFLDFLTYFWGIYVFSFGQFNGISDQITLILVTGHVGGIALTIGHEQLHRKQTIHKICGTLVYSKGFYSHFFIEHIKGHHKHVATPKDPATAKFGESLYSFVLRSFIGSYKSVWDYETNRLANKRVPEGSLSLNNRMISFNIAHVVWAVLITYLCGARGLFFVLVYGGLVIFFQETINYIEHYGLERKKDENGIYESVNIMHSWNSSRRYSNYILFKLQRHSDHHANAYKPYQILNTFSDSPTLTGGYSLAVITSLVPSVFKTIYDPIVIAARKEMSLSSEQKAHLEKLNYLYLTAVGTILGGLTLMIG</sequence>
<evidence type="ECO:0000256" key="12">
    <source>
        <dbReference type="SAM" id="MobiDB-lite"/>
    </source>
</evidence>
<feature type="compositionally biased region" description="Basic residues" evidence="12">
    <location>
        <begin position="1"/>
        <end position="10"/>
    </location>
</feature>
<organism evidence="15 16">
    <name type="scientific">Euplotes crassus</name>
    <dbReference type="NCBI Taxonomy" id="5936"/>
    <lineage>
        <taxon>Eukaryota</taxon>
        <taxon>Sar</taxon>
        <taxon>Alveolata</taxon>
        <taxon>Ciliophora</taxon>
        <taxon>Intramacronucleata</taxon>
        <taxon>Spirotrichea</taxon>
        <taxon>Hypotrichia</taxon>
        <taxon>Euplotida</taxon>
        <taxon>Euplotidae</taxon>
        <taxon>Moneuplotes</taxon>
    </lineage>
</organism>
<evidence type="ECO:0000256" key="13">
    <source>
        <dbReference type="SAM" id="Phobius"/>
    </source>
</evidence>
<evidence type="ECO:0000256" key="10">
    <source>
        <dbReference type="ARBA" id="ARBA00023033"/>
    </source>
</evidence>
<evidence type="ECO:0000256" key="8">
    <source>
        <dbReference type="ARBA" id="ARBA00023002"/>
    </source>
</evidence>
<dbReference type="AlphaFoldDB" id="A0AAD1UK84"/>
<feature type="transmembrane region" description="Helical" evidence="13">
    <location>
        <begin position="39"/>
        <end position="57"/>
    </location>
</feature>
<feature type="transmembrane region" description="Helical" evidence="13">
    <location>
        <begin position="254"/>
        <end position="282"/>
    </location>
</feature>
<keyword evidence="5 13" id="KW-0812">Transmembrane</keyword>
<evidence type="ECO:0000256" key="6">
    <source>
        <dbReference type="ARBA" id="ARBA00022723"/>
    </source>
</evidence>
<dbReference type="Proteomes" id="UP001295684">
    <property type="component" value="Unassembled WGS sequence"/>
</dbReference>
<protein>
    <recommendedName>
        <fullName evidence="14">Fatty acid desaturase domain-containing protein</fullName>
    </recommendedName>
</protein>
<feature type="transmembrane region" description="Helical" evidence="13">
    <location>
        <begin position="400"/>
        <end position="417"/>
    </location>
</feature>
<evidence type="ECO:0000256" key="11">
    <source>
        <dbReference type="ARBA" id="ARBA00023136"/>
    </source>
</evidence>
<comment type="subcellular location">
    <subcellularLocation>
        <location evidence="1">Cell inner membrane</location>
        <topology evidence="1">Multi-pass membrane protein</topology>
    </subcellularLocation>
</comment>
<dbReference type="InterPro" id="IPR033885">
    <property type="entry name" value="AlkB/XylM"/>
</dbReference>
<name>A0AAD1UK84_EUPCR</name>
<evidence type="ECO:0000256" key="4">
    <source>
        <dbReference type="ARBA" id="ARBA00022519"/>
    </source>
</evidence>
<feature type="domain" description="Fatty acid desaturase" evidence="14">
    <location>
        <begin position="138"/>
        <end position="344"/>
    </location>
</feature>
<dbReference type="CDD" id="cd03512">
    <property type="entry name" value="Alkane-hydroxylase"/>
    <property type="match status" value="1"/>
</dbReference>
<dbReference type="InterPro" id="IPR005804">
    <property type="entry name" value="FA_desaturase_dom"/>
</dbReference>
<dbReference type="GO" id="GO:0006629">
    <property type="term" value="P:lipid metabolic process"/>
    <property type="evidence" value="ECO:0007669"/>
    <property type="project" value="InterPro"/>
</dbReference>
<keyword evidence="9" id="KW-0408">Iron</keyword>
<evidence type="ECO:0000313" key="16">
    <source>
        <dbReference type="Proteomes" id="UP001295684"/>
    </source>
</evidence>
<keyword evidence="4" id="KW-0997">Cell inner membrane</keyword>
<comment type="caution">
    <text evidence="15">The sequence shown here is derived from an EMBL/GenBank/DDBJ whole genome shotgun (WGS) entry which is preliminary data.</text>
</comment>
<dbReference type="PANTHER" id="PTHR38674:SF1">
    <property type="entry name" value="ALKANE 1-MONOOXYGENASE 1"/>
    <property type="match status" value="1"/>
</dbReference>
<dbReference type="GO" id="GO:0004497">
    <property type="term" value="F:monooxygenase activity"/>
    <property type="evidence" value="ECO:0007669"/>
    <property type="project" value="UniProtKB-KW"/>
</dbReference>
<keyword evidence="8" id="KW-0560">Oxidoreductase</keyword>
<evidence type="ECO:0000256" key="5">
    <source>
        <dbReference type="ARBA" id="ARBA00022692"/>
    </source>
</evidence>
<accession>A0AAD1UK84</accession>
<comment type="similarity">
    <text evidence="2">Belongs to the fatty acid desaturase type 1 family. AlkB subfamily.</text>
</comment>
<dbReference type="EMBL" id="CAMPGE010012114">
    <property type="protein sequence ID" value="CAI2370898.1"/>
    <property type="molecule type" value="Genomic_DNA"/>
</dbReference>
<evidence type="ECO:0000313" key="15">
    <source>
        <dbReference type="EMBL" id="CAI2370898.1"/>
    </source>
</evidence>